<gene>
    <name evidence="1" type="ORF">TCM_008388</name>
</gene>
<keyword evidence="2" id="KW-1185">Reference proteome</keyword>
<organism evidence="1 2">
    <name type="scientific">Theobroma cacao</name>
    <name type="common">Cacao</name>
    <name type="synonym">Cocoa</name>
    <dbReference type="NCBI Taxonomy" id="3641"/>
    <lineage>
        <taxon>Eukaryota</taxon>
        <taxon>Viridiplantae</taxon>
        <taxon>Streptophyta</taxon>
        <taxon>Embryophyta</taxon>
        <taxon>Tracheophyta</taxon>
        <taxon>Spermatophyta</taxon>
        <taxon>Magnoliopsida</taxon>
        <taxon>eudicotyledons</taxon>
        <taxon>Gunneridae</taxon>
        <taxon>Pentapetalae</taxon>
        <taxon>rosids</taxon>
        <taxon>malvids</taxon>
        <taxon>Malvales</taxon>
        <taxon>Malvaceae</taxon>
        <taxon>Byttnerioideae</taxon>
        <taxon>Theobroma</taxon>
    </lineage>
</organism>
<protein>
    <submittedName>
        <fullName evidence="1">Uncharacterized protein</fullName>
    </submittedName>
</protein>
<proteinExistence type="predicted"/>
<dbReference type="InParanoid" id="A0A061E5S2"/>
<dbReference type="HOGENOM" id="CLU_2676050_0_0_1"/>
<dbReference type="EMBL" id="CM001880">
    <property type="protein sequence ID" value="EOX99651.1"/>
    <property type="molecule type" value="Genomic_DNA"/>
</dbReference>
<name>A0A061E5S2_THECC</name>
<sequence length="75" mass="8454">MLTRTRSANGKGKSSFTVMLCHCILFERFFPFALFPLQKKSESHGRSLFDLSVFSWCKESFLGTQASNCAALNLL</sequence>
<reference evidence="1 2" key="1">
    <citation type="journal article" date="2013" name="Genome Biol.">
        <title>The genome sequence of the most widely cultivated cacao type and its use to identify candidate genes regulating pod color.</title>
        <authorList>
            <person name="Motamayor J.C."/>
            <person name="Mockaitis K."/>
            <person name="Schmutz J."/>
            <person name="Haiminen N."/>
            <person name="Iii D.L."/>
            <person name="Cornejo O."/>
            <person name="Findley S.D."/>
            <person name="Zheng P."/>
            <person name="Utro F."/>
            <person name="Royaert S."/>
            <person name="Saski C."/>
            <person name="Jenkins J."/>
            <person name="Podicheti R."/>
            <person name="Zhao M."/>
            <person name="Scheffler B.E."/>
            <person name="Stack J.C."/>
            <person name="Feltus F.A."/>
            <person name="Mustiga G.M."/>
            <person name="Amores F."/>
            <person name="Phillips W."/>
            <person name="Marelli J.P."/>
            <person name="May G.D."/>
            <person name="Shapiro H."/>
            <person name="Ma J."/>
            <person name="Bustamante C.D."/>
            <person name="Schnell R.J."/>
            <person name="Main D."/>
            <person name="Gilbert D."/>
            <person name="Parida L."/>
            <person name="Kuhn D.N."/>
        </authorList>
    </citation>
    <scope>NUCLEOTIDE SEQUENCE [LARGE SCALE GENOMIC DNA]</scope>
    <source>
        <strain evidence="2">cv. Matina 1-6</strain>
    </source>
</reference>
<dbReference type="AlphaFoldDB" id="A0A061E5S2"/>
<evidence type="ECO:0000313" key="1">
    <source>
        <dbReference type="EMBL" id="EOX99651.1"/>
    </source>
</evidence>
<evidence type="ECO:0000313" key="2">
    <source>
        <dbReference type="Proteomes" id="UP000026915"/>
    </source>
</evidence>
<accession>A0A061E5S2</accession>
<dbReference type="Gramene" id="EOX99651">
    <property type="protein sequence ID" value="EOX99651"/>
    <property type="gene ID" value="TCM_008388"/>
</dbReference>
<dbReference type="Proteomes" id="UP000026915">
    <property type="component" value="Chromosome 2"/>
</dbReference>